<evidence type="ECO:0000256" key="10">
    <source>
        <dbReference type="PROSITE-ProRule" id="PRU00176"/>
    </source>
</evidence>
<keyword evidence="5" id="KW-0677">Repeat</keyword>
<feature type="compositionally biased region" description="Acidic residues" evidence="11">
    <location>
        <begin position="174"/>
        <end position="195"/>
    </location>
</feature>
<evidence type="ECO:0000256" key="5">
    <source>
        <dbReference type="ARBA" id="ARBA00022737"/>
    </source>
</evidence>
<dbReference type="SUPFAM" id="SSF54928">
    <property type="entry name" value="RNA-binding domain, RBD"/>
    <property type="match status" value="2"/>
</dbReference>
<dbReference type="GeneID" id="19319262"/>
<comment type="subcellular location">
    <subcellularLocation>
        <location evidence="1">Nucleus</location>
    </subcellularLocation>
</comment>
<protein>
    <recommendedName>
        <fullName evidence="12">RRM domain-containing protein</fullName>
    </recommendedName>
</protein>
<dbReference type="GO" id="GO:0006397">
    <property type="term" value="P:mRNA processing"/>
    <property type="evidence" value="ECO:0007669"/>
    <property type="project" value="UniProtKB-KW"/>
</dbReference>
<feature type="domain" description="RRM" evidence="12">
    <location>
        <begin position="8"/>
        <end position="87"/>
    </location>
</feature>
<keyword evidence="8" id="KW-0539">Nucleus</keyword>
<dbReference type="KEGG" id="pfp:PFL1_05164"/>
<evidence type="ECO:0000256" key="3">
    <source>
        <dbReference type="ARBA" id="ARBA00022664"/>
    </source>
</evidence>
<evidence type="ECO:0000256" key="11">
    <source>
        <dbReference type="SAM" id="MobiDB-lite"/>
    </source>
</evidence>
<feature type="domain" description="RRM" evidence="12">
    <location>
        <begin position="221"/>
        <end position="295"/>
    </location>
</feature>
<dbReference type="CDD" id="cd12247">
    <property type="entry name" value="RRM2_U1A_like"/>
    <property type="match status" value="1"/>
</dbReference>
<evidence type="ECO:0000256" key="2">
    <source>
        <dbReference type="ARBA" id="ARBA00007243"/>
    </source>
</evidence>
<dbReference type="CDD" id="cd12246">
    <property type="entry name" value="RRM1_U1A_like"/>
    <property type="match status" value="1"/>
</dbReference>
<dbReference type="Pfam" id="PF00076">
    <property type="entry name" value="RRM_1"/>
    <property type="match status" value="2"/>
</dbReference>
<dbReference type="EMBL" id="KE361640">
    <property type="protein sequence ID" value="EPQ27241.1"/>
    <property type="molecule type" value="Genomic_DNA"/>
</dbReference>
<dbReference type="eggNOG" id="KOG4206">
    <property type="taxonomic scope" value="Eukaryota"/>
</dbReference>
<accession>A0A061H9F5</accession>
<dbReference type="GO" id="GO:0030532">
    <property type="term" value="C:small nuclear ribonucleoprotein complex"/>
    <property type="evidence" value="ECO:0007669"/>
    <property type="project" value="UniProtKB-ARBA"/>
</dbReference>
<reference evidence="13 14" key="1">
    <citation type="journal article" date="2013" name="Plant Cell">
        <title>The transition from a phytopathogenic smut ancestor to an anamorphic biocontrol agent deciphered by comparative whole-genome analysis.</title>
        <authorList>
            <person name="Lefebvre F."/>
            <person name="Joly D.L."/>
            <person name="Labbe C."/>
            <person name="Teichmann B."/>
            <person name="Linning R."/>
            <person name="Belzile F."/>
            <person name="Bakkeren G."/>
            <person name="Belanger R.R."/>
        </authorList>
    </citation>
    <scope>NUCLEOTIDE SEQUENCE [LARGE SCALE GENOMIC DNA]</scope>
    <source>
        <strain evidence="13 14">PF-1</strain>
    </source>
</reference>
<dbReference type="Gene3D" id="3.30.70.330">
    <property type="match status" value="2"/>
</dbReference>
<dbReference type="HOGENOM" id="CLU_041869_1_1_1"/>
<feature type="compositionally biased region" description="Basic and acidic residues" evidence="11">
    <location>
        <begin position="141"/>
        <end position="152"/>
    </location>
</feature>
<dbReference type="InterPro" id="IPR012677">
    <property type="entry name" value="Nucleotide-bd_a/b_plait_sf"/>
</dbReference>
<dbReference type="FunFam" id="3.30.70.330:FF:000039">
    <property type="entry name" value="U1 small nuclear ribonucleoprotein A"/>
    <property type="match status" value="1"/>
</dbReference>
<gene>
    <name evidence="13" type="ORF">PFL1_05164</name>
</gene>
<sequence length="296" mass="31804">MPAIPPNTTLFVKNINTKVKKPELRRQLTSLFSTYGKLLDIVATRADGMRGQAFVVFKDLTASTAAMRGLSGFEFYDKPLSIEYARTKSKATLVQELGPEALFDQELANSKNRLAAQSGTGAGQQGQQGKVTISRAQAEAQGREKKRAREEAGVASDDDDEDGEGPKKVRRGGDEDEDDGDAMEIGGESDNEDEGPQPAPAPATFDPNSPPQSLPGDVANPILLCSDLPAETSEEQLGVLFQQHAGFESVMLQSKPTHHAFVTFASTEQASSARSAMQGFKLSPDTTLQVDFAKRA</sequence>
<evidence type="ECO:0000256" key="8">
    <source>
        <dbReference type="ARBA" id="ARBA00023242"/>
    </source>
</evidence>
<dbReference type="GO" id="GO:0005681">
    <property type="term" value="C:spliceosomal complex"/>
    <property type="evidence" value="ECO:0007669"/>
    <property type="project" value="UniProtKB-KW"/>
</dbReference>
<dbReference type="RefSeq" id="XP_007880885.1">
    <property type="nucleotide sequence ID" value="XM_007882694.1"/>
</dbReference>
<keyword evidence="7" id="KW-0508">mRNA splicing</keyword>
<keyword evidence="9" id="KW-0687">Ribonucleoprotein</keyword>
<proteinExistence type="inferred from homology"/>
<feature type="compositionally biased region" description="Basic and acidic residues" evidence="11">
    <location>
        <begin position="164"/>
        <end position="173"/>
    </location>
</feature>
<evidence type="ECO:0000256" key="4">
    <source>
        <dbReference type="ARBA" id="ARBA00022728"/>
    </source>
</evidence>
<evidence type="ECO:0000313" key="14">
    <source>
        <dbReference type="Proteomes" id="UP000053664"/>
    </source>
</evidence>
<dbReference type="OrthoDB" id="277802at2759"/>
<evidence type="ECO:0000256" key="7">
    <source>
        <dbReference type="ARBA" id="ARBA00023187"/>
    </source>
</evidence>
<evidence type="ECO:0000256" key="9">
    <source>
        <dbReference type="ARBA" id="ARBA00023274"/>
    </source>
</evidence>
<evidence type="ECO:0000256" key="6">
    <source>
        <dbReference type="ARBA" id="ARBA00022884"/>
    </source>
</evidence>
<dbReference type="InterPro" id="IPR000504">
    <property type="entry name" value="RRM_dom"/>
</dbReference>
<evidence type="ECO:0000259" key="12">
    <source>
        <dbReference type="PROSITE" id="PS50102"/>
    </source>
</evidence>
<evidence type="ECO:0000313" key="13">
    <source>
        <dbReference type="EMBL" id="EPQ27241.1"/>
    </source>
</evidence>
<dbReference type="FunFam" id="3.30.70.330:FF:000029">
    <property type="entry name" value="U2 small nuclear ribonucleoprotein B"/>
    <property type="match status" value="1"/>
</dbReference>
<dbReference type="AlphaFoldDB" id="A0A061H9F5"/>
<dbReference type="PANTHER" id="PTHR10501">
    <property type="entry name" value="U1 SMALL NUCLEAR RIBONUCLEOPROTEIN A/U2 SMALL NUCLEAR RIBONUCLEOPROTEIN B"/>
    <property type="match status" value="1"/>
</dbReference>
<feature type="region of interest" description="Disordered" evidence="11">
    <location>
        <begin position="114"/>
        <end position="221"/>
    </location>
</feature>
<dbReference type="GO" id="GO:0003723">
    <property type="term" value="F:RNA binding"/>
    <property type="evidence" value="ECO:0007669"/>
    <property type="project" value="UniProtKB-UniRule"/>
</dbReference>
<dbReference type="Proteomes" id="UP000053664">
    <property type="component" value="Unassembled WGS sequence"/>
</dbReference>
<evidence type="ECO:0000256" key="1">
    <source>
        <dbReference type="ARBA" id="ARBA00004123"/>
    </source>
</evidence>
<keyword evidence="3" id="KW-0507">mRNA processing</keyword>
<keyword evidence="4" id="KW-0747">Spliceosome</keyword>
<name>A0A061H9F5_9BASI</name>
<dbReference type="InterPro" id="IPR035979">
    <property type="entry name" value="RBD_domain_sf"/>
</dbReference>
<dbReference type="SMART" id="SM00360">
    <property type="entry name" value="RRM"/>
    <property type="match status" value="2"/>
</dbReference>
<organism evidence="13 14">
    <name type="scientific">Pseudozyma flocculosa PF-1</name>
    <dbReference type="NCBI Taxonomy" id="1277687"/>
    <lineage>
        <taxon>Eukaryota</taxon>
        <taxon>Fungi</taxon>
        <taxon>Dikarya</taxon>
        <taxon>Basidiomycota</taxon>
        <taxon>Ustilaginomycotina</taxon>
        <taxon>Ustilaginomycetes</taxon>
        <taxon>Ustilaginales</taxon>
        <taxon>Ustilaginaceae</taxon>
        <taxon>Pseudozyma</taxon>
    </lineage>
</organism>
<dbReference type="PROSITE" id="PS50102">
    <property type="entry name" value="RRM"/>
    <property type="match status" value="2"/>
</dbReference>
<comment type="similarity">
    <text evidence="2">Belongs to the RRM U1 A/B'' family.</text>
</comment>
<keyword evidence="6 10" id="KW-0694">RNA-binding</keyword>
<dbReference type="GO" id="GO:0008380">
    <property type="term" value="P:RNA splicing"/>
    <property type="evidence" value="ECO:0007669"/>
    <property type="project" value="UniProtKB-KW"/>
</dbReference>